<dbReference type="GO" id="GO:0009253">
    <property type="term" value="P:peptidoglycan catabolic process"/>
    <property type="evidence" value="ECO:0007669"/>
    <property type="project" value="InterPro"/>
</dbReference>
<dbReference type="Proteomes" id="UP000254424">
    <property type="component" value="Unassembled WGS sequence"/>
</dbReference>
<dbReference type="EC" id="3.5.1.28" evidence="2"/>
<feature type="domain" description="MurNAc-LAA" evidence="6">
    <location>
        <begin position="111"/>
        <end position="270"/>
    </location>
</feature>
<dbReference type="KEGG" id="beg:INE88_01137"/>
<dbReference type="EMBL" id="UFSX01000002">
    <property type="protein sequence ID" value="SUV44257.1"/>
    <property type="molecule type" value="Genomic_DNA"/>
</dbReference>
<comment type="catalytic activity">
    <reaction evidence="1">
        <text>Hydrolyzes the link between N-acetylmuramoyl residues and L-amino acid residues in certain cell-wall glycopeptides.</text>
        <dbReference type="EC" id="3.5.1.28"/>
    </reaction>
</comment>
<keyword evidence="3 8" id="KW-0378">Hydrolase</keyword>
<evidence type="ECO:0000313" key="9">
    <source>
        <dbReference type="Proteomes" id="UP000254424"/>
    </source>
</evidence>
<organism evidence="8 9">
    <name type="scientific">Bacteroides eggerthii</name>
    <dbReference type="NCBI Taxonomy" id="28111"/>
    <lineage>
        <taxon>Bacteria</taxon>
        <taxon>Pseudomonadati</taxon>
        <taxon>Bacteroidota</taxon>
        <taxon>Bacteroidia</taxon>
        <taxon>Bacteroidales</taxon>
        <taxon>Bacteroidaceae</taxon>
        <taxon>Bacteroides</taxon>
    </lineage>
</organism>
<dbReference type="InterPro" id="IPR050695">
    <property type="entry name" value="N-acetylmuramoyl_amidase_3"/>
</dbReference>
<evidence type="ECO:0000256" key="1">
    <source>
        <dbReference type="ARBA" id="ARBA00001561"/>
    </source>
</evidence>
<evidence type="ECO:0000313" key="7">
    <source>
        <dbReference type="EMBL" id="QUT44346.1"/>
    </source>
</evidence>
<protein>
    <recommendedName>
        <fullName evidence="2">N-acetylmuramoyl-L-alanine amidase</fullName>
        <ecNumber evidence="2">3.5.1.28</ecNumber>
    </recommendedName>
</protein>
<dbReference type="Gene3D" id="3.40.630.40">
    <property type="entry name" value="Zn-dependent exopeptidases"/>
    <property type="match status" value="1"/>
</dbReference>
<dbReference type="SUPFAM" id="SSF53187">
    <property type="entry name" value="Zn-dependent exopeptidases"/>
    <property type="match status" value="1"/>
</dbReference>
<keyword evidence="5" id="KW-0812">Transmembrane</keyword>
<keyword evidence="5" id="KW-0472">Membrane</keyword>
<keyword evidence="5" id="KW-1133">Transmembrane helix</keyword>
<accession>A0A380ZBA6</accession>
<dbReference type="PANTHER" id="PTHR30404:SF0">
    <property type="entry name" value="N-ACETYLMURAMOYL-L-ALANINE AMIDASE AMIC"/>
    <property type="match status" value="1"/>
</dbReference>
<reference evidence="7" key="2">
    <citation type="journal article" date="2021" name="PLoS Genet.">
        <title>Mobile Type VI secretion system loci of the gut Bacteroidales display extensive intra-ecosystem transfer, multi-species spread and geographical clustering.</title>
        <authorList>
            <person name="Garcia-Bayona L."/>
            <person name="Coyne M.J."/>
            <person name="Comstock L.E."/>
        </authorList>
    </citation>
    <scope>NUCLEOTIDE SEQUENCE</scope>
    <source>
        <strain evidence="7">CL11T00C20</strain>
    </source>
</reference>
<dbReference type="AlphaFoldDB" id="A0A380ZBA6"/>
<evidence type="ECO:0000256" key="3">
    <source>
        <dbReference type="ARBA" id="ARBA00022801"/>
    </source>
</evidence>
<dbReference type="PANTHER" id="PTHR30404">
    <property type="entry name" value="N-ACETYLMURAMOYL-L-ALANINE AMIDASE"/>
    <property type="match status" value="1"/>
</dbReference>
<gene>
    <name evidence="8" type="primary">amiA</name>
    <name evidence="7" type="ORF">INE88_01137</name>
    <name evidence="8" type="ORF">NCTC11155_03669</name>
</gene>
<evidence type="ECO:0000259" key="6">
    <source>
        <dbReference type="SMART" id="SM00646"/>
    </source>
</evidence>
<sequence>MQSDNRPLRYLCDDIFNMKLYRRYILYINICLGLLISPFCSSSAEAKDFVVVIDAGHGGHDPGAVGKISKEKNINLNVALKLGKQIQKNCPDVKVVYTRTRDVFIPLDRRAEIANNAKADLFISIHTNALAKNRTAKGASTWTLGLAKSDANLEVAKRENSVILYESDYKTRYAGFNPNSAESYIIFEFMQDKYMSQSVHLASLVQKHFRNTCRRVDRGVHQAGFLVLKASAMPSILVELGFISTPEEERYLNTDAGTTTLANGIFRAFLTYKREQEIRLNGSSQTILPEDLPEEKDTTPAGTTPNATEKTVRQDSNSTPRRTEKNAVAQTEDNAPVFKIQILTSSRPLAKNDKRLKGLKNVDYYKEGGLYKYTYGASSDYNKVLRTKRSITAQFKDAFIIAFKNGKKVNVNAAINEFKNKKK</sequence>
<feature type="transmembrane region" description="Helical" evidence="5">
    <location>
        <begin position="21"/>
        <end position="39"/>
    </location>
</feature>
<dbReference type="GO" id="GO:0008745">
    <property type="term" value="F:N-acetylmuramoyl-L-alanine amidase activity"/>
    <property type="evidence" value="ECO:0007669"/>
    <property type="project" value="UniProtKB-EC"/>
</dbReference>
<dbReference type="InterPro" id="IPR002508">
    <property type="entry name" value="MurNAc-LAA_cat"/>
</dbReference>
<dbReference type="Pfam" id="PF01520">
    <property type="entry name" value="Amidase_3"/>
    <property type="match status" value="1"/>
</dbReference>
<dbReference type="CDD" id="cd02696">
    <property type="entry name" value="MurNAc-LAA"/>
    <property type="match status" value="1"/>
</dbReference>
<feature type="region of interest" description="Disordered" evidence="4">
    <location>
        <begin position="282"/>
        <end position="331"/>
    </location>
</feature>
<feature type="compositionally biased region" description="Polar residues" evidence="4">
    <location>
        <begin position="300"/>
        <end position="320"/>
    </location>
</feature>
<evidence type="ECO:0000256" key="2">
    <source>
        <dbReference type="ARBA" id="ARBA00011901"/>
    </source>
</evidence>
<dbReference type="SMART" id="SM00646">
    <property type="entry name" value="Ami_3"/>
    <property type="match status" value="1"/>
</dbReference>
<proteinExistence type="predicted"/>
<evidence type="ECO:0000313" key="8">
    <source>
        <dbReference type="EMBL" id="SUV44257.1"/>
    </source>
</evidence>
<name>A0A380ZBA6_9BACE</name>
<dbReference type="GO" id="GO:0030288">
    <property type="term" value="C:outer membrane-bounded periplasmic space"/>
    <property type="evidence" value="ECO:0007669"/>
    <property type="project" value="TreeGrafter"/>
</dbReference>
<dbReference type="Proteomes" id="UP000679226">
    <property type="component" value="Chromosome"/>
</dbReference>
<dbReference type="STRING" id="483216.BACEGG_00194"/>
<dbReference type="FunFam" id="3.40.630.40:FF:000005">
    <property type="entry name" value="N-acetylmuramoyl-L-alanine amidase (AmiA)"/>
    <property type="match status" value="1"/>
</dbReference>
<evidence type="ECO:0000256" key="5">
    <source>
        <dbReference type="SAM" id="Phobius"/>
    </source>
</evidence>
<evidence type="ECO:0000256" key="4">
    <source>
        <dbReference type="SAM" id="MobiDB-lite"/>
    </source>
</evidence>
<dbReference type="EMBL" id="CP072227">
    <property type="protein sequence ID" value="QUT44346.1"/>
    <property type="molecule type" value="Genomic_DNA"/>
</dbReference>
<reference evidence="8 9" key="1">
    <citation type="submission" date="2018-06" db="EMBL/GenBank/DDBJ databases">
        <authorList>
            <consortium name="Pathogen Informatics"/>
            <person name="Doyle S."/>
        </authorList>
    </citation>
    <scope>NUCLEOTIDE SEQUENCE [LARGE SCALE GENOMIC DNA]</scope>
    <source>
        <strain evidence="8 9">NCTC11155</strain>
    </source>
</reference>